<accession>A0A834IFI7</accession>
<sequence length="71" mass="7920">MQISARQWRIDLQREIGLSDGFTGDAANVGTVTQHFILFGSLRRPNGTVEFSADGSRRVSVLDPYNAMHVR</sequence>
<evidence type="ECO:0000313" key="1">
    <source>
        <dbReference type="EMBL" id="KAF7278899.1"/>
    </source>
</evidence>
<dbReference type="Proteomes" id="UP000625711">
    <property type="component" value="Unassembled WGS sequence"/>
</dbReference>
<keyword evidence="2" id="KW-1185">Reference proteome</keyword>
<dbReference type="AlphaFoldDB" id="A0A834IFI7"/>
<evidence type="ECO:0000313" key="2">
    <source>
        <dbReference type="Proteomes" id="UP000625711"/>
    </source>
</evidence>
<gene>
    <name evidence="1" type="ORF">GWI33_007846</name>
</gene>
<name>A0A834IFI7_RHYFE</name>
<proteinExistence type="predicted"/>
<comment type="caution">
    <text evidence="1">The sequence shown here is derived from an EMBL/GenBank/DDBJ whole genome shotgun (WGS) entry which is preliminary data.</text>
</comment>
<reference evidence="1" key="1">
    <citation type="submission" date="2020-08" db="EMBL/GenBank/DDBJ databases">
        <title>Genome sequencing and assembly of the red palm weevil Rhynchophorus ferrugineus.</title>
        <authorList>
            <person name="Dias G.B."/>
            <person name="Bergman C.M."/>
            <person name="Manee M."/>
        </authorList>
    </citation>
    <scope>NUCLEOTIDE SEQUENCE</scope>
    <source>
        <strain evidence="1">AA-2017</strain>
        <tissue evidence="1">Whole larva</tissue>
    </source>
</reference>
<protein>
    <submittedName>
        <fullName evidence="1">Uncharacterized protein</fullName>
    </submittedName>
</protein>
<dbReference type="EMBL" id="JAACXV010000382">
    <property type="protein sequence ID" value="KAF7278899.1"/>
    <property type="molecule type" value="Genomic_DNA"/>
</dbReference>
<organism evidence="1 2">
    <name type="scientific">Rhynchophorus ferrugineus</name>
    <name type="common">Red palm weevil</name>
    <name type="synonym">Curculio ferrugineus</name>
    <dbReference type="NCBI Taxonomy" id="354439"/>
    <lineage>
        <taxon>Eukaryota</taxon>
        <taxon>Metazoa</taxon>
        <taxon>Ecdysozoa</taxon>
        <taxon>Arthropoda</taxon>
        <taxon>Hexapoda</taxon>
        <taxon>Insecta</taxon>
        <taxon>Pterygota</taxon>
        <taxon>Neoptera</taxon>
        <taxon>Endopterygota</taxon>
        <taxon>Coleoptera</taxon>
        <taxon>Polyphaga</taxon>
        <taxon>Cucujiformia</taxon>
        <taxon>Curculionidae</taxon>
        <taxon>Dryophthorinae</taxon>
        <taxon>Rhynchophorus</taxon>
    </lineage>
</organism>